<comment type="caution">
    <text evidence="1">The sequence shown here is derived from an EMBL/GenBank/DDBJ whole genome shotgun (WGS) entry which is preliminary data.</text>
</comment>
<protein>
    <submittedName>
        <fullName evidence="1">Uncharacterized protein</fullName>
    </submittedName>
</protein>
<dbReference type="STRING" id="363999.A0A439CQA1"/>
<gene>
    <name evidence="1" type="ORF">EKO27_g10770</name>
</gene>
<dbReference type="Proteomes" id="UP000286045">
    <property type="component" value="Unassembled WGS sequence"/>
</dbReference>
<dbReference type="AlphaFoldDB" id="A0A439CQA1"/>
<proteinExistence type="predicted"/>
<sequence length="323" mass="35094">MSDQESSDDRQLDKYADWDIFVPLIADDADQAGFRIKNEDGESHRVYLTGYDRRPDVTAVRGRLFHVVHGVVGNGSTKPATLIVFEWLLVPGSRGHRFREVKLDVTFTARGSRPGILPGADLSGFTPQVEAVAPSLPMKSFVTSRDVTKETEKKAALNLGYAPYASATPEVSNKSTETTTRTDYRFVAGYPAFVKKSYGKPNSVHWTLQENAPQQSGTPYRVRTAVLLQRRAGDYGTFSAAISTSANVSILADAAEALRAAVGLVPVDDPVSFDPKPVKGIDHGAAVLYGSKDITNTQECPCDKNNLGAEDLAKFVIVDDDPN</sequence>
<reference evidence="1 2" key="1">
    <citation type="submission" date="2018-12" db="EMBL/GenBank/DDBJ databases">
        <title>Draft genome sequence of Xylaria grammica IHI A82.</title>
        <authorList>
            <person name="Buettner E."/>
            <person name="Kellner H."/>
        </authorList>
    </citation>
    <scope>NUCLEOTIDE SEQUENCE [LARGE SCALE GENOMIC DNA]</scope>
    <source>
        <strain evidence="1 2">IHI A82</strain>
    </source>
</reference>
<keyword evidence="2" id="KW-1185">Reference proteome</keyword>
<evidence type="ECO:0000313" key="1">
    <source>
        <dbReference type="EMBL" id="RWA04336.1"/>
    </source>
</evidence>
<organism evidence="1 2">
    <name type="scientific">Xylaria grammica</name>
    <dbReference type="NCBI Taxonomy" id="363999"/>
    <lineage>
        <taxon>Eukaryota</taxon>
        <taxon>Fungi</taxon>
        <taxon>Dikarya</taxon>
        <taxon>Ascomycota</taxon>
        <taxon>Pezizomycotina</taxon>
        <taxon>Sordariomycetes</taxon>
        <taxon>Xylariomycetidae</taxon>
        <taxon>Xylariales</taxon>
        <taxon>Xylariaceae</taxon>
        <taxon>Xylaria</taxon>
    </lineage>
</organism>
<name>A0A439CQA1_9PEZI</name>
<accession>A0A439CQA1</accession>
<dbReference type="EMBL" id="RYZI01000587">
    <property type="protein sequence ID" value="RWA04336.1"/>
    <property type="molecule type" value="Genomic_DNA"/>
</dbReference>
<evidence type="ECO:0000313" key="2">
    <source>
        <dbReference type="Proteomes" id="UP000286045"/>
    </source>
</evidence>